<dbReference type="PANTHER" id="PTHR13593:SF113">
    <property type="entry name" value="SI:DKEY-266F7.9"/>
    <property type="match status" value="1"/>
</dbReference>
<evidence type="ECO:0000256" key="3">
    <source>
        <dbReference type="ARBA" id="ARBA00019758"/>
    </source>
</evidence>
<dbReference type="SMART" id="SM00458">
    <property type="entry name" value="RICIN"/>
    <property type="match status" value="1"/>
</dbReference>
<organism evidence="9 10">
    <name type="scientific">Kibdelosporangium banguiense</name>
    <dbReference type="NCBI Taxonomy" id="1365924"/>
    <lineage>
        <taxon>Bacteria</taxon>
        <taxon>Bacillati</taxon>
        <taxon>Actinomycetota</taxon>
        <taxon>Actinomycetes</taxon>
        <taxon>Pseudonocardiales</taxon>
        <taxon>Pseudonocardiaceae</taxon>
        <taxon>Kibdelosporangium</taxon>
    </lineage>
</organism>
<dbReference type="InterPro" id="IPR035992">
    <property type="entry name" value="Ricin_B-like_lectins"/>
</dbReference>
<dbReference type="Proteomes" id="UP001519332">
    <property type="component" value="Unassembled WGS sequence"/>
</dbReference>
<dbReference type="Gene3D" id="3.20.20.190">
    <property type="entry name" value="Phosphatidylinositol (PI) phosphodiesterase"/>
    <property type="match status" value="1"/>
</dbReference>
<dbReference type="InterPro" id="IPR051057">
    <property type="entry name" value="PI-PLC_domain"/>
</dbReference>
<keyword evidence="6" id="KW-0732">Signal</keyword>
<dbReference type="SUPFAM" id="SSF51695">
    <property type="entry name" value="PLC-like phosphodiesterases"/>
    <property type="match status" value="1"/>
</dbReference>
<evidence type="ECO:0000256" key="5">
    <source>
        <dbReference type="ARBA" id="ARBA00030782"/>
    </source>
</evidence>
<dbReference type="RefSeq" id="WP_209643815.1">
    <property type="nucleotide sequence ID" value="NZ_JAGINW010000001.1"/>
</dbReference>
<evidence type="ECO:0000313" key="10">
    <source>
        <dbReference type="Proteomes" id="UP001519332"/>
    </source>
</evidence>
<dbReference type="InterPro" id="IPR000909">
    <property type="entry name" value="PLipase_C_PInositol-sp_X_dom"/>
</dbReference>
<evidence type="ECO:0000256" key="6">
    <source>
        <dbReference type="SAM" id="SignalP"/>
    </source>
</evidence>
<dbReference type="PROSITE" id="PS50007">
    <property type="entry name" value="PIPLC_X_DOMAIN"/>
    <property type="match status" value="1"/>
</dbReference>
<evidence type="ECO:0000256" key="4">
    <source>
        <dbReference type="ARBA" id="ARBA00030474"/>
    </source>
</evidence>
<dbReference type="InterPro" id="IPR000772">
    <property type="entry name" value="Ricin_B_lectin"/>
</dbReference>
<accession>A0ABS4TQV6</accession>
<comment type="catalytic activity">
    <reaction evidence="1">
        <text>a 1,2-diacyl-sn-glycero-3-phospho-(1D-myo-inositol) = 1D-myo-inositol 1,2-cyclic phosphate + a 1,2-diacyl-sn-glycerol</text>
        <dbReference type="Rhea" id="RHEA:17093"/>
        <dbReference type="ChEBI" id="CHEBI:17815"/>
        <dbReference type="ChEBI" id="CHEBI:57880"/>
        <dbReference type="ChEBI" id="CHEBI:58484"/>
        <dbReference type="EC" id="4.6.1.13"/>
    </reaction>
</comment>
<dbReference type="CDD" id="cd23418">
    <property type="entry name" value="beta-trefoil_Ricin_XLN-like"/>
    <property type="match status" value="1"/>
</dbReference>
<proteinExistence type="predicted"/>
<evidence type="ECO:0000313" key="9">
    <source>
        <dbReference type="EMBL" id="MBP2326788.1"/>
    </source>
</evidence>
<dbReference type="SMART" id="SM00148">
    <property type="entry name" value="PLCXc"/>
    <property type="match status" value="1"/>
</dbReference>
<evidence type="ECO:0000259" key="8">
    <source>
        <dbReference type="SMART" id="SM00458"/>
    </source>
</evidence>
<feature type="domain" description="Ricin B lectin" evidence="8">
    <location>
        <begin position="347"/>
        <end position="473"/>
    </location>
</feature>
<feature type="signal peptide" evidence="6">
    <location>
        <begin position="1"/>
        <end position="18"/>
    </location>
</feature>
<dbReference type="EMBL" id="JAGINW010000001">
    <property type="protein sequence ID" value="MBP2326788.1"/>
    <property type="molecule type" value="Genomic_DNA"/>
</dbReference>
<sequence length="473" mass="51887">MSATMSLAIVSLAGTASAHETSSYSHDARAGAYPRDWMAYLPGTTTLSELSLPGTHDTGAYRVGGDSVFTQSMDLGEQLNAGIRAWDIRLGPDPIDNRLKVYHGPAPQLLDFENDVLVTATNYLKMHPNESLVMRIKQNHGPSEGFDTQVKAGLDKYPLQVYQGTGDNPTVREIRGKIVVLQDFGSAVRMGIPWNSLAKQDEYNVNDNWDLANKWHAVRNHLNAAQSGPRDVTYVNFLSASGGSFPYFIASGHVGPATDASRLVTGWVREGPFDTCHLSSKCISEYPSVDCLEVLGQKMGCTVVFEGVNIMTHNEINRRGWPNRYGMIMMDFPGSRLIETIIDTNDFRSMLKVKESGRCLDVPSATPRNSIIVTVFDCHGGPNQQWSRTPFGQLVVYGTYCLDVRNGETKDSTPVQIYGCNGTGAQKWELRPDGLIVNPASGKCLDSTNGSGNGAQLVIYPCHGNTNQRWSRL</sequence>
<feature type="chain" id="PRO_5047015703" description="1-phosphatidylinositol phosphodiesterase" evidence="6">
    <location>
        <begin position="19"/>
        <end position="473"/>
    </location>
</feature>
<feature type="domain" description="Phosphatidylinositol-specific phospholipase C X" evidence="7">
    <location>
        <begin position="47"/>
        <end position="183"/>
    </location>
</feature>
<dbReference type="EC" id="4.6.1.13" evidence="2"/>
<dbReference type="InterPro" id="IPR017946">
    <property type="entry name" value="PLC-like_Pdiesterase_TIM-brl"/>
</dbReference>
<dbReference type="PROSITE" id="PS50231">
    <property type="entry name" value="RICIN_B_LECTIN"/>
    <property type="match status" value="1"/>
</dbReference>
<dbReference type="GO" id="GO:0004436">
    <property type="term" value="F:phosphatidylinositol diacylglycerol-lyase activity"/>
    <property type="evidence" value="ECO:0007669"/>
    <property type="project" value="UniProtKB-EC"/>
</dbReference>
<name>A0ABS4TQV6_9PSEU</name>
<dbReference type="PANTHER" id="PTHR13593">
    <property type="match status" value="1"/>
</dbReference>
<dbReference type="SUPFAM" id="SSF50370">
    <property type="entry name" value="Ricin B-like lectins"/>
    <property type="match status" value="1"/>
</dbReference>
<dbReference type="Pfam" id="PF00652">
    <property type="entry name" value="Ricin_B_lectin"/>
    <property type="match status" value="1"/>
</dbReference>
<reference evidence="9 10" key="1">
    <citation type="submission" date="2021-03" db="EMBL/GenBank/DDBJ databases">
        <title>Sequencing the genomes of 1000 actinobacteria strains.</title>
        <authorList>
            <person name="Klenk H.-P."/>
        </authorList>
    </citation>
    <scope>NUCLEOTIDE SEQUENCE [LARGE SCALE GENOMIC DNA]</scope>
    <source>
        <strain evidence="9 10">DSM 46670</strain>
    </source>
</reference>
<evidence type="ECO:0000259" key="7">
    <source>
        <dbReference type="SMART" id="SM00148"/>
    </source>
</evidence>
<evidence type="ECO:0000256" key="1">
    <source>
        <dbReference type="ARBA" id="ARBA00001316"/>
    </source>
</evidence>
<keyword evidence="10" id="KW-1185">Reference proteome</keyword>
<protein>
    <recommendedName>
        <fullName evidence="3">1-phosphatidylinositol phosphodiesterase</fullName>
        <ecNumber evidence="2">4.6.1.13</ecNumber>
    </recommendedName>
    <alternativeName>
        <fullName evidence="4">Phosphatidylinositol diacylglycerol-lyase</fullName>
    </alternativeName>
    <alternativeName>
        <fullName evidence="5">Phosphatidylinositol-specific phospholipase C</fullName>
    </alternativeName>
</protein>
<dbReference type="CDD" id="cd08586">
    <property type="entry name" value="PI-PLCc_BcPLC_like"/>
    <property type="match status" value="1"/>
</dbReference>
<keyword evidence="9" id="KW-0456">Lyase</keyword>
<comment type="caution">
    <text evidence="9">The sequence shown here is derived from an EMBL/GenBank/DDBJ whole genome shotgun (WGS) entry which is preliminary data.</text>
</comment>
<dbReference type="Gene3D" id="2.80.10.50">
    <property type="match status" value="1"/>
</dbReference>
<gene>
    <name evidence="9" type="ORF">JOF56_007173</name>
</gene>
<evidence type="ECO:0000256" key="2">
    <source>
        <dbReference type="ARBA" id="ARBA00012581"/>
    </source>
</evidence>